<feature type="compositionally biased region" description="Basic and acidic residues" evidence="1">
    <location>
        <begin position="24"/>
        <end position="34"/>
    </location>
</feature>
<name>A0ABQ9ENK8_TEGGR</name>
<feature type="region of interest" description="Disordered" evidence="1">
    <location>
        <begin position="384"/>
        <end position="424"/>
    </location>
</feature>
<gene>
    <name evidence="2" type="ORF">KUTeg_014902</name>
</gene>
<organism evidence="2 3">
    <name type="scientific">Tegillarca granosa</name>
    <name type="common">Malaysian cockle</name>
    <name type="synonym">Anadara granosa</name>
    <dbReference type="NCBI Taxonomy" id="220873"/>
    <lineage>
        <taxon>Eukaryota</taxon>
        <taxon>Metazoa</taxon>
        <taxon>Spiralia</taxon>
        <taxon>Lophotrochozoa</taxon>
        <taxon>Mollusca</taxon>
        <taxon>Bivalvia</taxon>
        <taxon>Autobranchia</taxon>
        <taxon>Pteriomorphia</taxon>
        <taxon>Arcoida</taxon>
        <taxon>Arcoidea</taxon>
        <taxon>Arcidae</taxon>
        <taxon>Tegillarca</taxon>
    </lineage>
</organism>
<feature type="region of interest" description="Disordered" evidence="1">
    <location>
        <begin position="208"/>
        <end position="313"/>
    </location>
</feature>
<reference evidence="2 3" key="1">
    <citation type="submission" date="2022-12" db="EMBL/GenBank/DDBJ databases">
        <title>Chromosome-level genome of Tegillarca granosa.</title>
        <authorList>
            <person name="Kim J."/>
        </authorList>
    </citation>
    <scope>NUCLEOTIDE SEQUENCE [LARGE SCALE GENOMIC DNA]</scope>
    <source>
        <strain evidence="2">Teg-2019</strain>
        <tissue evidence="2">Adductor muscle</tissue>
    </source>
</reference>
<proteinExistence type="predicted"/>
<feature type="compositionally biased region" description="Low complexity" evidence="1">
    <location>
        <begin position="56"/>
        <end position="66"/>
    </location>
</feature>
<feature type="region of interest" description="Disordered" evidence="1">
    <location>
        <begin position="338"/>
        <end position="360"/>
    </location>
</feature>
<evidence type="ECO:0000256" key="1">
    <source>
        <dbReference type="SAM" id="MobiDB-lite"/>
    </source>
</evidence>
<comment type="caution">
    <text evidence="2">The sequence shown here is derived from an EMBL/GenBank/DDBJ whole genome shotgun (WGS) entry which is preliminary data.</text>
</comment>
<protein>
    <submittedName>
        <fullName evidence="2">Uncharacterized protein</fullName>
    </submittedName>
</protein>
<evidence type="ECO:0000313" key="3">
    <source>
        <dbReference type="Proteomes" id="UP001217089"/>
    </source>
</evidence>
<dbReference type="EMBL" id="JARBDR010000793">
    <property type="protein sequence ID" value="KAJ8306818.1"/>
    <property type="molecule type" value="Genomic_DNA"/>
</dbReference>
<evidence type="ECO:0000313" key="2">
    <source>
        <dbReference type="EMBL" id="KAJ8306818.1"/>
    </source>
</evidence>
<feature type="compositionally biased region" description="Basic and acidic residues" evidence="1">
    <location>
        <begin position="73"/>
        <end position="121"/>
    </location>
</feature>
<feature type="compositionally biased region" description="Basic residues" evidence="1">
    <location>
        <begin position="278"/>
        <end position="300"/>
    </location>
</feature>
<sequence length="535" mass="60965">MTDLSCLFRAQITQPIKSPVKGPETQKLDIKDQKNVNGEDIVTPSNDQGNRRSRSPSRSMSRSPSSDVSLGKRNNDEHDRKWGIGEKSDMRRMSTDSDTERRMYEKVHRSNERSLSKDKLPGSKIQYDLAETEDPIRASPVRAPVYDESKKEGQDHPVLQGHMIQEVQGQGLAQEIQVVQILVQRKTGKNLLKKWRMYYCIIKEKIKWQPPPEPEEPDRDHSPPPAIAPVVSMDENSQDTRSSLRIPTPPLPSIGEVKNKRSWSRTSSKSPTADTQPKKKSLPRSPQRSRSRSRSHGKKKGLQEDQYHHLDKDRQFEEGHLFLHEENPLLEDAPLCHLEEDHPYPGEDHPRQGKDPNHRDVIHHYHQGDVQGHRDQEELPLHQEEGQGLPERDPHHQGDINDHHQGEFPDVQGRDQGVDQDVDPRGIEGVCQGIEEDIVVVGQLLQGVGQDQGEEVEVEVSEEEAVVHEAEVVVLEDVVDAATAEAKVEVDHQVVRLLNDWKINVKVILQFLVKFSLNSGNYLVYLCKLFAIYMN</sequence>
<feature type="region of interest" description="Disordered" evidence="1">
    <location>
        <begin position="1"/>
        <end position="124"/>
    </location>
</feature>
<keyword evidence="3" id="KW-1185">Reference proteome</keyword>
<dbReference type="Proteomes" id="UP001217089">
    <property type="component" value="Unassembled WGS sequence"/>
</dbReference>
<accession>A0ABQ9ENK8</accession>
<feature type="compositionally biased region" description="Polar residues" evidence="1">
    <location>
        <begin position="264"/>
        <end position="275"/>
    </location>
</feature>
<feature type="compositionally biased region" description="Basic and acidic residues" evidence="1">
    <location>
        <begin position="301"/>
        <end position="313"/>
    </location>
</feature>